<keyword evidence="3" id="KW-1185">Reference proteome</keyword>
<comment type="caution">
    <text evidence="2">The sequence shown here is derived from an EMBL/GenBank/DDBJ whole genome shotgun (WGS) entry which is preliminary data.</text>
</comment>
<reference evidence="2 3" key="1">
    <citation type="submission" date="2023-06" db="EMBL/GenBank/DDBJ databases">
        <title>Marinobacter azerbaijanicus a moderately halophilic, isolated from Urmia Lake in Azerbaijan region of Iran.</title>
        <authorList>
            <person name="Sanchez-Porro C."/>
            <person name="Aghdam E.M."/>
            <person name="Saheb S.M."/>
            <person name="Tarhriz V."/>
            <person name="Kazemi E."/>
            <person name="Ammozegar M.A."/>
            <person name="Ventosa A."/>
            <person name="Hejazi M.S."/>
        </authorList>
    </citation>
    <scope>NUCLEOTIDE SEQUENCE [LARGE SCALE GENOMIC DNA]</scope>
    <source>
        <strain evidence="2 3">TBZ242</strain>
    </source>
</reference>
<feature type="transmembrane region" description="Helical" evidence="1">
    <location>
        <begin position="355"/>
        <end position="377"/>
    </location>
</feature>
<evidence type="ECO:0000313" key="2">
    <source>
        <dbReference type="EMBL" id="MDL0431982.1"/>
    </source>
</evidence>
<evidence type="ECO:0008006" key="4">
    <source>
        <dbReference type="Google" id="ProtNLM"/>
    </source>
</evidence>
<gene>
    <name evidence="2" type="ORF">QPM17_12625</name>
</gene>
<organism evidence="2 3">
    <name type="scientific">Marinobacter azerbaijanicus</name>
    <dbReference type="NCBI Taxonomy" id="3050455"/>
    <lineage>
        <taxon>Bacteria</taxon>
        <taxon>Pseudomonadati</taxon>
        <taxon>Pseudomonadota</taxon>
        <taxon>Gammaproteobacteria</taxon>
        <taxon>Pseudomonadales</taxon>
        <taxon>Marinobacteraceae</taxon>
        <taxon>Marinobacter</taxon>
    </lineage>
</organism>
<dbReference type="RefSeq" id="WP_285391131.1">
    <property type="nucleotide sequence ID" value="NZ_JASSVS010000006.1"/>
</dbReference>
<dbReference type="Proteomes" id="UP001227964">
    <property type="component" value="Unassembled WGS sequence"/>
</dbReference>
<evidence type="ECO:0000256" key="1">
    <source>
        <dbReference type="SAM" id="Phobius"/>
    </source>
</evidence>
<keyword evidence="1" id="KW-0812">Transmembrane</keyword>
<protein>
    <recommendedName>
        <fullName evidence="4">EpsG family protein</fullName>
    </recommendedName>
</protein>
<feature type="transmembrane region" description="Helical" evidence="1">
    <location>
        <begin position="328"/>
        <end position="349"/>
    </location>
</feature>
<feature type="transmembrane region" description="Helical" evidence="1">
    <location>
        <begin position="225"/>
        <end position="247"/>
    </location>
</feature>
<dbReference type="EMBL" id="JASSVS010000006">
    <property type="protein sequence ID" value="MDL0431982.1"/>
    <property type="molecule type" value="Genomic_DNA"/>
</dbReference>
<name>A0ABT7IE05_9GAMM</name>
<keyword evidence="1" id="KW-1133">Transmembrane helix</keyword>
<feature type="transmembrane region" description="Helical" evidence="1">
    <location>
        <begin position="20"/>
        <end position="38"/>
    </location>
</feature>
<feature type="transmembrane region" description="Helical" evidence="1">
    <location>
        <begin position="146"/>
        <end position="173"/>
    </location>
</feature>
<evidence type="ECO:0000313" key="3">
    <source>
        <dbReference type="Proteomes" id="UP001227964"/>
    </source>
</evidence>
<accession>A0ABT7IE05</accession>
<feature type="transmembrane region" description="Helical" evidence="1">
    <location>
        <begin position="193"/>
        <end position="213"/>
    </location>
</feature>
<feature type="transmembrane region" description="Helical" evidence="1">
    <location>
        <begin position="294"/>
        <end position="316"/>
    </location>
</feature>
<keyword evidence="1" id="KW-0472">Membrane</keyword>
<sequence>MTDLNWVMSSGFLGMRFYDLPNFFICLLFVLLGCKAFRIRPAVQLLLLLHCLVPFFLNEFLFSTSYLGDQFRYWRQFNAIRAGELSLLEAWVNGGNVEQAAALFVLMPMPLAVSPISLGFFNTLLWTALFFWLYQKRVFTPVSMWFFLLYPSMALYTGLSLRDTFIFVFMVMAVQFAREGRWLPMLAVFMPLYAIKFQNFFILAPILLIYLLFGIRHKGVSVGRGILTMIVGLAALVVVSPMALPLINLLRSAMYAEDGGDRDQLELIEGPGEFVAEGLTSGVYFLLKPFPWEAAGFLQLIQSAENIVVFGLLVFIVRAAWRRVPKKLIFWLLFMAFALSIYGLVVFNYGTAARYRYPFIVIFVLFVCADCHVRSLFKPFAPAHWRVGRRREPSGGDSSLS</sequence>
<feature type="transmembrane region" description="Helical" evidence="1">
    <location>
        <begin position="112"/>
        <end position="134"/>
    </location>
</feature>
<proteinExistence type="predicted"/>
<feature type="transmembrane region" description="Helical" evidence="1">
    <location>
        <begin position="45"/>
        <end position="67"/>
    </location>
</feature>